<dbReference type="PANTHER" id="PTHR30625">
    <property type="entry name" value="PROTEIN TOLQ"/>
    <property type="match status" value="1"/>
</dbReference>
<dbReference type="AlphaFoldDB" id="A0A7T0C0A1"/>
<feature type="region of interest" description="Disordered" evidence="9">
    <location>
        <begin position="210"/>
        <end position="231"/>
    </location>
</feature>
<organism evidence="12 13">
    <name type="scientific">Candidatus Nitrohelix vancouverensis</name>
    <dbReference type="NCBI Taxonomy" id="2705534"/>
    <lineage>
        <taxon>Bacteria</taxon>
        <taxon>Pseudomonadati</taxon>
        <taxon>Nitrospinota/Tectimicrobiota group</taxon>
        <taxon>Nitrospinota</taxon>
        <taxon>Nitrospinia</taxon>
        <taxon>Nitrospinales</taxon>
        <taxon>Nitrospinaceae</taxon>
        <taxon>Candidatus Nitrohelix</taxon>
    </lineage>
</organism>
<keyword evidence="4 10" id="KW-0812">Transmembrane</keyword>
<keyword evidence="2 8" id="KW-0813">Transport</keyword>
<keyword evidence="7 10" id="KW-0472">Membrane</keyword>
<evidence type="ECO:0000313" key="13">
    <source>
        <dbReference type="Proteomes" id="UP000594464"/>
    </source>
</evidence>
<evidence type="ECO:0000256" key="5">
    <source>
        <dbReference type="ARBA" id="ARBA00022927"/>
    </source>
</evidence>
<gene>
    <name evidence="12" type="ORF">G3M78_01420</name>
</gene>
<evidence type="ECO:0000313" key="12">
    <source>
        <dbReference type="EMBL" id="QPJ64131.1"/>
    </source>
</evidence>
<feature type="domain" description="MotA/TolQ/ExbB proton channel" evidence="11">
    <location>
        <begin position="76"/>
        <end position="193"/>
    </location>
</feature>
<feature type="transmembrane region" description="Helical" evidence="10">
    <location>
        <begin position="157"/>
        <end position="178"/>
    </location>
</feature>
<reference evidence="13" key="1">
    <citation type="submission" date="2020-02" db="EMBL/GenBank/DDBJ databases">
        <title>Genomic and physiological characterization of two novel Nitrospinaceae genera.</title>
        <authorList>
            <person name="Mueller A.J."/>
            <person name="Jung M.-Y."/>
            <person name="Strachan C.R."/>
            <person name="Herbold C.W."/>
            <person name="Kirkegaard R.H."/>
            <person name="Daims H."/>
        </authorList>
    </citation>
    <scope>NUCLEOTIDE SEQUENCE [LARGE SCALE GENOMIC DNA]</scope>
</reference>
<evidence type="ECO:0000256" key="8">
    <source>
        <dbReference type="RuleBase" id="RU004057"/>
    </source>
</evidence>
<dbReference type="KEGG" id="nva:G3M78_01420"/>
<accession>A0A7T0C0A1</accession>
<dbReference type="Proteomes" id="UP000594464">
    <property type="component" value="Chromosome"/>
</dbReference>
<evidence type="ECO:0000256" key="9">
    <source>
        <dbReference type="SAM" id="MobiDB-lite"/>
    </source>
</evidence>
<evidence type="ECO:0000256" key="3">
    <source>
        <dbReference type="ARBA" id="ARBA00022475"/>
    </source>
</evidence>
<feature type="transmembrane region" description="Helical" evidence="10">
    <location>
        <begin position="20"/>
        <end position="39"/>
    </location>
</feature>
<evidence type="ECO:0000256" key="6">
    <source>
        <dbReference type="ARBA" id="ARBA00022989"/>
    </source>
</evidence>
<comment type="similarity">
    <text evidence="8">Belongs to the exbB/tolQ family.</text>
</comment>
<keyword evidence="3" id="KW-1003">Cell membrane</keyword>
<dbReference type="PANTHER" id="PTHR30625:SF15">
    <property type="entry name" value="BIOPOLYMER TRANSPORT PROTEIN EXBB"/>
    <property type="match status" value="1"/>
</dbReference>
<comment type="subcellular location">
    <subcellularLocation>
        <location evidence="1">Cell membrane</location>
        <topology evidence="1">Multi-pass membrane protein</topology>
    </subcellularLocation>
    <subcellularLocation>
        <location evidence="8">Membrane</location>
        <topology evidence="8">Multi-pass membrane protein</topology>
    </subcellularLocation>
</comment>
<evidence type="ECO:0000256" key="1">
    <source>
        <dbReference type="ARBA" id="ARBA00004651"/>
    </source>
</evidence>
<dbReference type="GO" id="GO:0017038">
    <property type="term" value="P:protein import"/>
    <property type="evidence" value="ECO:0007669"/>
    <property type="project" value="TreeGrafter"/>
</dbReference>
<evidence type="ECO:0000259" key="11">
    <source>
        <dbReference type="Pfam" id="PF01618"/>
    </source>
</evidence>
<proteinExistence type="inferred from homology"/>
<evidence type="ECO:0000256" key="4">
    <source>
        <dbReference type="ARBA" id="ARBA00022692"/>
    </source>
</evidence>
<feature type="transmembrane region" description="Helical" evidence="10">
    <location>
        <begin position="116"/>
        <end position="137"/>
    </location>
</feature>
<sequence length="231" mass="25260">MFDAIQSAVDLILKGGPVMLPIFLFSLGAMTIIFERLYYFHKRRENPEQLFNAVHSLISRGQCDQSLEVCKEHPGPVGRLLETGIQNRHVSEKKLEELLDLSAQSELKKMGKYTRALEVIATVSPLMGLLGTVIGMVQAFNKVAEYSGQVEPSLLAGGIWVALLTTAAGLAVAIPASIMSHYFDQKIEAASASLSQFGQKLIHALEEAPFRPANGKPSHRPETPQLAHASR</sequence>
<dbReference type="EMBL" id="CP048620">
    <property type="protein sequence ID" value="QPJ64131.1"/>
    <property type="molecule type" value="Genomic_DNA"/>
</dbReference>
<evidence type="ECO:0000256" key="2">
    <source>
        <dbReference type="ARBA" id="ARBA00022448"/>
    </source>
</evidence>
<dbReference type="GO" id="GO:0005886">
    <property type="term" value="C:plasma membrane"/>
    <property type="evidence" value="ECO:0007669"/>
    <property type="project" value="UniProtKB-SubCell"/>
</dbReference>
<name>A0A7T0C0A1_9BACT</name>
<evidence type="ECO:0000256" key="7">
    <source>
        <dbReference type="ARBA" id="ARBA00023136"/>
    </source>
</evidence>
<dbReference type="InterPro" id="IPR002898">
    <property type="entry name" value="MotA_ExbB_proton_chnl"/>
</dbReference>
<dbReference type="InterPro" id="IPR050790">
    <property type="entry name" value="ExbB/TolQ_transport"/>
</dbReference>
<evidence type="ECO:0000256" key="10">
    <source>
        <dbReference type="SAM" id="Phobius"/>
    </source>
</evidence>
<dbReference type="Pfam" id="PF01618">
    <property type="entry name" value="MotA_ExbB"/>
    <property type="match status" value="1"/>
</dbReference>
<keyword evidence="5 8" id="KW-0653">Protein transport</keyword>
<keyword evidence="6 10" id="KW-1133">Transmembrane helix</keyword>
<protein>
    <submittedName>
        <fullName evidence="12">MotA/TolQ/ExbB proton channel family protein</fullName>
    </submittedName>
</protein>